<dbReference type="Gene3D" id="1.20.120.160">
    <property type="entry name" value="HPT domain"/>
    <property type="match status" value="1"/>
</dbReference>
<dbReference type="SUPFAM" id="SSF47226">
    <property type="entry name" value="Histidine-containing phosphotransfer domain, HPT domain"/>
    <property type="match status" value="1"/>
</dbReference>
<keyword evidence="8 17" id="KW-0812">Transmembrane</keyword>
<dbReference type="PRINTS" id="PR00344">
    <property type="entry name" value="BCTRLSENSOR"/>
</dbReference>
<evidence type="ECO:0000256" key="9">
    <source>
        <dbReference type="ARBA" id="ARBA00022741"/>
    </source>
</evidence>
<dbReference type="PANTHER" id="PTHR45339">
    <property type="entry name" value="HYBRID SIGNAL TRANSDUCTION HISTIDINE KINASE J"/>
    <property type="match status" value="1"/>
</dbReference>
<feature type="transmembrane region" description="Helical" evidence="17">
    <location>
        <begin position="178"/>
        <end position="198"/>
    </location>
</feature>
<dbReference type="InterPro" id="IPR003660">
    <property type="entry name" value="HAMP_dom"/>
</dbReference>
<dbReference type="EMBL" id="AUZY01000977">
    <property type="protein sequence ID" value="EQD76804.1"/>
    <property type="molecule type" value="Genomic_DNA"/>
</dbReference>
<evidence type="ECO:0000256" key="4">
    <source>
        <dbReference type="ARBA" id="ARBA00022475"/>
    </source>
</evidence>
<dbReference type="InterPro" id="IPR036097">
    <property type="entry name" value="HisK_dim/P_sf"/>
</dbReference>
<dbReference type="Pfam" id="PF00512">
    <property type="entry name" value="HisKA"/>
    <property type="match status" value="1"/>
</dbReference>
<keyword evidence="15" id="KW-0175">Coiled coil</keyword>
<dbReference type="AlphaFoldDB" id="T1D5N2"/>
<dbReference type="CDD" id="cd16922">
    <property type="entry name" value="HATPase_EvgS-ArcB-TorS-like"/>
    <property type="match status" value="1"/>
</dbReference>
<dbReference type="InterPro" id="IPR008207">
    <property type="entry name" value="Sig_transdc_His_kin_Hpt_dom"/>
</dbReference>
<keyword evidence="11" id="KW-0067">ATP-binding</keyword>
<feature type="coiled-coil region" evidence="15">
    <location>
        <begin position="235"/>
        <end position="280"/>
    </location>
</feature>
<dbReference type="InterPro" id="IPR036641">
    <property type="entry name" value="HPT_dom_sf"/>
</dbReference>
<dbReference type="Pfam" id="PF01627">
    <property type="entry name" value="Hpt"/>
    <property type="match status" value="1"/>
</dbReference>
<dbReference type="Pfam" id="PF00672">
    <property type="entry name" value="HAMP"/>
    <property type="match status" value="1"/>
</dbReference>
<dbReference type="InterPro" id="IPR011006">
    <property type="entry name" value="CheY-like_superfamily"/>
</dbReference>
<evidence type="ECO:0000256" key="17">
    <source>
        <dbReference type="SAM" id="Phobius"/>
    </source>
</evidence>
<keyword evidence="9" id="KW-0547">Nucleotide-binding</keyword>
<dbReference type="InterPro" id="IPR036890">
    <property type="entry name" value="HATPase_C_sf"/>
</dbReference>
<dbReference type="SUPFAM" id="SSF52172">
    <property type="entry name" value="CheY-like"/>
    <property type="match status" value="1"/>
</dbReference>
<evidence type="ECO:0000256" key="6">
    <source>
        <dbReference type="ARBA" id="ARBA00022553"/>
    </source>
</evidence>
<feature type="domain" description="Histidine kinase" evidence="18">
    <location>
        <begin position="301"/>
        <end position="522"/>
    </location>
</feature>
<reference evidence="21" key="2">
    <citation type="journal article" date="2014" name="ISME J.">
        <title>Microbial stratification in low pH oxic and suboxic macroscopic growths along an acid mine drainage.</title>
        <authorList>
            <person name="Mendez-Garcia C."/>
            <person name="Mesa V."/>
            <person name="Sprenger R.R."/>
            <person name="Richter M."/>
            <person name="Diez M.S."/>
            <person name="Solano J."/>
            <person name="Bargiela R."/>
            <person name="Golyshina O.V."/>
            <person name="Manteca A."/>
            <person name="Ramos J.L."/>
            <person name="Gallego J.R."/>
            <person name="Llorente I."/>
            <person name="Martins Dos Santos V.A."/>
            <person name="Jensen O.N."/>
            <person name="Pelaez A.I."/>
            <person name="Sanchez J."/>
            <person name="Ferrer M."/>
        </authorList>
    </citation>
    <scope>NUCLEOTIDE SEQUENCE</scope>
</reference>
<dbReference type="Pfam" id="PF09984">
    <property type="entry name" value="sCache_4"/>
    <property type="match status" value="1"/>
</dbReference>
<feature type="region of interest" description="Disordered" evidence="16">
    <location>
        <begin position="891"/>
        <end position="910"/>
    </location>
</feature>
<evidence type="ECO:0000259" key="18">
    <source>
        <dbReference type="PROSITE" id="PS50109"/>
    </source>
</evidence>
<sequence>MKFGIRGRVLLIAWGPAALISIALAVYFISTNLSALRNSRRNLGLALSKQLAPAAEYGVLTRNRTLLDHLIRTTLAQSVVSEVAITSRTGRILARGRRPKSQHPLAEESATYLINLLSRPRPQQWFFQAPIVLRQLRLNPNQGLFQKPLRPGQLPEQTIGYIRLTLSTRHVSEQKSRIILEGLLLMLVGLMATFILAARMSRSITAPLVQMSRSVQKLAQGVMSVRLNQQSSGELGQLEQGINQLAAQIEQSTNQLEADVEQATQELRETLEEVEIKNVALDLARKQAVAANRAKTDFLANINHEIRTPMNTILGYVDFLANTSLDTDQREYLTLIQRSSQNLLELIDQVLRLSRIEAGHLDLMQEPCNIQIVLEEVIAMLAPYAWQKGLNLLPDLYDESSPDVLADAGKLRQIFNNLIGNAIKFTEHGLVRVTMRQKPESDATSAFEFIVEDSGVGLSSLDLTRIFEPFTQADATGSRVQGGVGLGLAICRRLIEAMKGTIRVESEPERGSRFIVQLAFPNDSRTGSDSERAARLSGRIELDAPEPFRERYVRLLRHWGLTVDDAKRFEPRSHADGNIPIATITILDIGSVQAVLAGTTRDQAQPAHGMHLILAASADRRQLRKIGRVLMGQAIPMHVPKRELHLNVSKLLAPDVRLPDDPQLSSLLHRELPIQIAALKQAWAGGDRNAIREALHQLDGTAGFLRLTRLKDALALLRKLTGLSDPSFGLETPDWTRLDAAVSQILSKPVLPLAVEPAKGGPATDPVSGLKGIRILLAEDNAVNRTLLARMLTHQGADVRACSDGEALLHTIDEGRWDLVLLDIHMPGLDGIQAARALTERYPGLPVIAISADILPESRLEAMNAGIRDYLIKPIREVDLTRAILNVLNRAATRSTQPRTPAPGPPHQPD</sequence>
<dbReference type="FunFam" id="1.10.287.130:FF:000004">
    <property type="entry name" value="Ethylene receptor 1"/>
    <property type="match status" value="1"/>
</dbReference>
<dbReference type="Pfam" id="PF02518">
    <property type="entry name" value="HATPase_c"/>
    <property type="match status" value="1"/>
</dbReference>
<keyword evidence="6" id="KW-0597">Phosphoprotein</keyword>
<dbReference type="SMART" id="SM00448">
    <property type="entry name" value="REC"/>
    <property type="match status" value="1"/>
</dbReference>
<dbReference type="InterPro" id="IPR003594">
    <property type="entry name" value="HATPase_dom"/>
</dbReference>
<dbReference type="SUPFAM" id="SSF55874">
    <property type="entry name" value="ATPase domain of HSP90 chaperone/DNA topoisomerase II/histidine kinase"/>
    <property type="match status" value="1"/>
</dbReference>
<keyword evidence="5" id="KW-0997">Cell inner membrane</keyword>
<dbReference type="SMART" id="SM00388">
    <property type="entry name" value="HisKA"/>
    <property type="match status" value="1"/>
</dbReference>
<feature type="domain" description="HAMP" evidence="20">
    <location>
        <begin position="202"/>
        <end position="254"/>
    </location>
</feature>
<dbReference type="EC" id="2.7.13.3" evidence="3"/>
<dbReference type="InterPro" id="IPR003661">
    <property type="entry name" value="HisK_dim/P_dom"/>
</dbReference>
<dbReference type="SMART" id="SM00387">
    <property type="entry name" value="HATPase_c"/>
    <property type="match status" value="1"/>
</dbReference>
<evidence type="ECO:0000256" key="15">
    <source>
        <dbReference type="SAM" id="Coils"/>
    </source>
</evidence>
<dbReference type="Gene3D" id="3.30.565.10">
    <property type="entry name" value="Histidine kinase-like ATPase, C-terminal domain"/>
    <property type="match status" value="1"/>
</dbReference>
<dbReference type="InterPro" id="IPR001789">
    <property type="entry name" value="Sig_transdc_resp-reg_receiver"/>
</dbReference>
<evidence type="ECO:0000259" key="19">
    <source>
        <dbReference type="PROSITE" id="PS50110"/>
    </source>
</evidence>
<proteinExistence type="predicted"/>
<evidence type="ECO:0000256" key="8">
    <source>
        <dbReference type="ARBA" id="ARBA00022692"/>
    </source>
</evidence>
<evidence type="ECO:0000256" key="3">
    <source>
        <dbReference type="ARBA" id="ARBA00012438"/>
    </source>
</evidence>
<dbReference type="GO" id="GO:0005524">
    <property type="term" value="F:ATP binding"/>
    <property type="evidence" value="ECO:0007669"/>
    <property type="project" value="UniProtKB-KW"/>
</dbReference>
<dbReference type="GO" id="GO:0000155">
    <property type="term" value="F:phosphorelay sensor kinase activity"/>
    <property type="evidence" value="ECO:0007669"/>
    <property type="project" value="InterPro"/>
</dbReference>
<dbReference type="InterPro" id="IPR005467">
    <property type="entry name" value="His_kinase_dom"/>
</dbReference>
<comment type="caution">
    <text evidence="21">The sequence shown here is derived from an EMBL/GenBank/DDBJ whole genome shotgun (WGS) entry which is preliminary data.</text>
</comment>
<dbReference type="Gene3D" id="1.10.287.130">
    <property type="match status" value="1"/>
</dbReference>
<evidence type="ECO:0000256" key="5">
    <source>
        <dbReference type="ARBA" id="ARBA00022519"/>
    </source>
</evidence>
<dbReference type="GO" id="GO:0005886">
    <property type="term" value="C:plasma membrane"/>
    <property type="evidence" value="ECO:0007669"/>
    <property type="project" value="UniProtKB-SubCell"/>
</dbReference>
<dbReference type="InterPro" id="IPR019247">
    <property type="entry name" value="Histidine_kinase_BarA_N"/>
</dbReference>
<keyword evidence="14 17" id="KW-0472">Membrane</keyword>
<keyword evidence="4" id="KW-1003">Cell membrane</keyword>
<reference evidence="21" key="1">
    <citation type="submission" date="2013-08" db="EMBL/GenBank/DDBJ databases">
        <authorList>
            <person name="Mendez C."/>
            <person name="Richter M."/>
            <person name="Ferrer M."/>
            <person name="Sanchez J."/>
        </authorList>
    </citation>
    <scope>NUCLEOTIDE SEQUENCE</scope>
</reference>
<evidence type="ECO:0000259" key="20">
    <source>
        <dbReference type="PROSITE" id="PS50885"/>
    </source>
</evidence>
<evidence type="ECO:0000256" key="13">
    <source>
        <dbReference type="ARBA" id="ARBA00023012"/>
    </source>
</evidence>
<organism evidence="21">
    <name type="scientific">mine drainage metagenome</name>
    <dbReference type="NCBI Taxonomy" id="410659"/>
    <lineage>
        <taxon>unclassified sequences</taxon>
        <taxon>metagenomes</taxon>
        <taxon>ecological metagenomes</taxon>
    </lineage>
</organism>
<gene>
    <name evidence="21" type="ORF">B1B_01442</name>
</gene>
<dbReference type="Pfam" id="PF00072">
    <property type="entry name" value="Response_reg"/>
    <property type="match status" value="1"/>
</dbReference>
<evidence type="ECO:0000256" key="14">
    <source>
        <dbReference type="ARBA" id="ARBA00023136"/>
    </source>
</evidence>
<keyword evidence="13" id="KW-0902">Two-component regulatory system</keyword>
<dbReference type="Gene3D" id="3.40.50.2300">
    <property type="match status" value="1"/>
</dbReference>
<dbReference type="PROSITE" id="PS50109">
    <property type="entry name" value="HIS_KIN"/>
    <property type="match status" value="1"/>
</dbReference>
<evidence type="ECO:0000256" key="16">
    <source>
        <dbReference type="SAM" id="MobiDB-lite"/>
    </source>
</evidence>
<dbReference type="CDD" id="cd06225">
    <property type="entry name" value="HAMP"/>
    <property type="match status" value="1"/>
</dbReference>
<keyword evidence="7" id="KW-0808">Transferase</keyword>
<dbReference type="PROSITE" id="PS50885">
    <property type="entry name" value="HAMP"/>
    <property type="match status" value="1"/>
</dbReference>
<evidence type="ECO:0000256" key="1">
    <source>
        <dbReference type="ARBA" id="ARBA00000085"/>
    </source>
</evidence>
<dbReference type="InterPro" id="IPR004358">
    <property type="entry name" value="Sig_transdc_His_kin-like_C"/>
</dbReference>
<evidence type="ECO:0000313" key="21">
    <source>
        <dbReference type="EMBL" id="EQD76804.1"/>
    </source>
</evidence>
<protein>
    <recommendedName>
        <fullName evidence="3">histidine kinase</fullName>
        <ecNumber evidence="3">2.7.13.3</ecNumber>
    </recommendedName>
</protein>
<feature type="compositionally biased region" description="Pro residues" evidence="16">
    <location>
        <begin position="900"/>
        <end position="910"/>
    </location>
</feature>
<evidence type="ECO:0000256" key="12">
    <source>
        <dbReference type="ARBA" id="ARBA00022989"/>
    </source>
</evidence>
<comment type="subcellular location">
    <subcellularLocation>
        <location evidence="2">Cell inner membrane</location>
        <topology evidence="2">Multi-pass membrane protein</topology>
    </subcellularLocation>
</comment>
<evidence type="ECO:0000256" key="2">
    <source>
        <dbReference type="ARBA" id="ARBA00004429"/>
    </source>
</evidence>
<feature type="domain" description="Response regulatory" evidence="19">
    <location>
        <begin position="774"/>
        <end position="888"/>
    </location>
</feature>
<name>T1D5N2_9ZZZZ</name>
<dbReference type="PANTHER" id="PTHR45339:SF1">
    <property type="entry name" value="HYBRID SIGNAL TRANSDUCTION HISTIDINE KINASE J"/>
    <property type="match status" value="1"/>
</dbReference>
<evidence type="ECO:0000256" key="11">
    <source>
        <dbReference type="ARBA" id="ARBA00022840"/>
    </source>
</evidence>
<dbReference type="SUPFAM" id="SSF47384">
    <property type="entry name" value="Homodimeric domain of signal transducing histidine kinase"/>
    <property type="match status" value="1"/>
</dbReference>
<dbReference type="PROSITE" id="PS50110">
    <property type="entry name" value="RESPONSE_REGULATORY"/>
    <property type="match status" value="1"/>
</dbReference>
<keyword evidence="10 21" id="KW-0418">Kinase</keyword>
<dbReference type="Gene3D" id="6.10.340.10">
    <property type="match status" value="1"/>
</dbReference>
<dbReference type="FunFam" id="3.30.565.10:FF:000010">
    <property type="entry name" value="Sensor histidine kinase RcsC"/>
    <property type="match status" value="1"/>
</dbReference>
<evidence type="ECO:0000256" key="10">
    <source>
        <dbReference type="ARBA" id="ARBA00022777"/>
    </source>
</evidence>
<dbReference type="SMART" id="SM00304">
    <property type="entry name" value="HAMP"/>
    <property type="match status" value="1"/>
</dbReference>
<dbReference type="CDD" id="cd00082">
    <property type="entry name" value="HisKA"/>
    <property type="match status" value="1"/>
</dbReference>
<dbReference type="SUPFAM" id="SSF158472">
    <property type="entry name" value="HAMP domain-like"/>
    <property type="match status" value="1"/>
</dbReference>
<evidence type="ECO:0000256" key="7">
    <source>
        <dbReference type="ARBA" id="ARBA00022679"/>
    </source>
</evidence>
<keyword evidence="12 17" id="KW-1133">Transmembrane helix</keyword>
<comment type="catalytic activity">
    <reaction evidence="1">
        <text>ATP + protein L-histidine = ADP + protein N-phospho-L-histidine.</text>
        <dbReference type="EC" id="2.7.13.3"/>
    </reaction>
</comment>
<accession>T1D5N2</accession>
<dbReference type="CDD" id="cd17546">
    <property type="entry name" value="REC_hyHK_CKI1_RcsC-like"/>
    <property type="match status" value="1"/>
</dbReference>